<dbReference type="EMBL" id="LAJE02000378">
    <property type="protein sequence ID" value="OEO28396.1"/>
    <property type="molecule type" value="Genomic_DNA"/>
</dbReference>
<dbReference type="Pfam" id="PF13561">
    <property type="entry name" value="adh_short_C2"/>
    <property type="match status" value="1"/>
</dbReference>
<sequence>MEAVVAGKDLSGKIAFVTGSGRGLGSVMARKLAARGADVVVHDLTWDAAAKYGEADNLGAMIKTIEGLGVRSMGVTGNIGDRDAVNTMRKEIEEKFGPVEILVNCAGGDIGAAGGKPVPNNILGITYDDLITLTNNNLIGTMLVTQAFVPQMVERQHGIVVNIASVAAHIGVSGGGIYATLKAAVTHYTRCLADEVREHGVRVNVVSPGPSKTARFQATRTVDPDKMNSNKVSMDRYAEPEEIADAVVFLCSPEAKFIHGQLLRVDGGLQLYAG</sequence>
<protein>
    <submittedName>
        <fullName evidence="2">3-oxoacyl-ACP reductase</fullName>
    </submittedName>
</protein>
<dbReference type="Proteomes" id="UP000095463">
    <property type="component" value="Unassembled WGS sequence"/>
</dbReference>
<evidence type="ECO:0000313" key="3">
    <source>
        <dbReference type="Proteomes" id="UP000095463"/>
    </source>
</evidence>
<keyword evidence="3" id="KW-1185">Reference proteome</keyword>
<evidence type="ECO:0000313" key="2">
    <source>
        <dbReference type="EMBL" id="OEO28396.1"/>
    </source>
</evidence>
<dbReference type="InterPro" id="IPR002347">
    <property type="entry name" value="SDR_fam"/>
</dbReference>
<organism evidence="2 3">
    <name type="scientific">Devosia insulae DS-56</name>
    <dbReference type="NCBI Taxonomy" id="1116389"/>
    <lineage>
        <taxon>Bacteria</taxon>
        <taxon>Pseudomonadati</taxon>
        <taxon>Pseudomonadota</taxon>
        <taxon>Alphaproteobacteria</taxon>
        <taxon>Hyphomicrobiales</taxon>
        <taxon>Devosiaceae</taxon>
        <taxon>Devosia</taxon>
    </lineage>
</organism>
<evidence type="ECO:0000256" key="1">
    <source>
        <dbReference type="ARBA" id="ARBA00006484"/>
    </source>
</evidence>
<dbReference type="FunFam" id="3.40.50.720:FF:000084">
    <property type="entry name" value="Short-chain dehydrogenase reductase"/>
    <property type="match status" value="1"/>
</dbReference>
<gene>
    <name evidence="2" type="ORF">VW23_000220</name>
</gene>
<dbReference type="Gene3D" id="3.40.50.720">
    <property type="entry name" value="NAD(P)-binding Rossmann-like Domain"/>
    <property type="match status" value="1"/>
</dbReference>
<proteinExistence type="inferred from homology"/>
<dbReference type="PRINTS" id="PR00081">
    <property type="entry name" value="GDHRDH"/>
</dbReference>
<dbReference type="InterPro" id="IPR036291">
    <property type="entry name" value="NAD(P)-bd_dom_sf"/>
</dbReference>
<accession>A0A1E5XIH2</accession>
<dbReference type="AlphaFoldDB" id="A0A1E5XIH2"/>
<dbReference type="SUPFAM" id="SSF51735">
    <property type="entry name" value="NAD(P)-binding Rossmann-fold domains"/>
    <property type="match status" value="1"/>
</dbReference>
<dbReference type="PANTHER" id="PTHR42760:SF78">
    <property type="entry name" value="3-OXOACYL-[ACYL-CARRIER-PROTEIN] REDUCTASE [NADH]"/>
    <property type="match status" value="1"/>
</dbReference>
<dbReference type="PANTHER" id="PTHR42760">
    <property type="entry name" value="SHORT-CHAIN DEHYDROGENASES/REDUCTASES FAMILY MEMBER"/>
    <property type="match status" value="1"/>
</dbReference>
<reference evidence="2 3" key="1">
    <citation type="journal article" date="2015" name="Genome Announc.">
        <title>Genome Assemblies of Three Soil-Associated Devosia species: D. insulae, D. limi, and D. soli.</title>
        <authorList>
            <person name="Hassan Y.I."/>
            <person name="Lepp D."/>
            <person name="Zhou T."/>
        </authorList>
    </citation>
    <scope>NUCLEOTIDE SEQUENCE [LARGE SCALE GENOMIC DNA]</scope>
    <source>
        <strain evidence="2 3">DS-56</strain>
    </source>
</reference>
<comment type="similarity">
    <text evidence="1">Belongs to the short-chain dehydrogenases/reductases (SDR) family.</text>
</comment>
<comment type="caution">
    <text evidence="2">The sequence shown here is derived from an EMBL/GenBank/DDBJ whole genome shotgun (WGS) entry which is preliminary data.</text>
</comment>
<name>A0A1E5XIH2_9HYPH</name>
<dbReference type="GO" id="GO:0016616">
    <property type="term" value="F:oxidoreductase activity, acting on the CH-OH group of donors, NAD or NADP as acceptor"/>
    <property type="evidence" value="ECO:0007669"/>
    <property type="project" value="TreeGrafter"/>
</dbReference>
<dbReference type="CDD" id="cd05233">
    <property type="entry name" value="SDR_c"/>
    <property type="match status" value="1"/>
</dbReference>
<dbReference type="PRINTS" id="PR00080">
    <property type="entry name" value="SDRFAMILY"/>
</dbReference>